<dbReference type="EMBL" id="PDUG01000014">
    <property type="protein sequence ID" value="PIC13289.1"/>
    <property type="molecule type" value="Genomic_DNA"/>
</dbReference>
<evidence type="ECO:0000313" key="2">
    <source>
        <dbReference type="Proteomes" id="UP000230233"/>
    </source>
</evidence>
<dbReference type="Proteomes" id="UP000230233">
    <property type="component" value="Unassembled WGS sequence"/>
</dbReference>
<sequence>MPKLHNVETTLWDVQEVLQKNKPAEEESEGLNEVELLDVVPMVRIKRSLSVEDWSTQSIWWTLNPKKLGKNGLKWRRTG</sequence>
<comment type="caution">
    <text evidence="1">The sequence shown here is derived from an EMBL/GenBank/DDBJ whole genome shotgun (WGS) entry which is preliminary data.</text>
</comment>
<keyword evidence="2" id="KW-1185">Reference proteome</keyword>
<evidence type="ECO:0000313" key="1">
    <source>
        <dbReference type="EMBL" id="PIC13289.1"/>
    </source>
</evidence>
<organism evidence="1 2">
    <name type="scientific">Caenorhabditis nigoni</name>
    <dbReference type="NCBI Taxonomy" id="1611254"/>
    <lineage>
        <taxon>Eukaryota</taxon>
        <taxon>Metazoa</taxon>
        <taxon>Ecdysozoa</taxon>
        <taxon>Nematoda</taxon>
        <taxon>Chromadorea</taxon>
        <taxon>Rhabditida</taxon>
        <taxon>Rhabditina</taxon>
        <taxon>Rhabditomorpha</taxon>
        <taxon>Rhabditoidea</taxon>
        <taxon>Rhabditidae</taxon>
        <taxon>Peloderinae</taxon>
        <taxon>Caenorhabditis</taxon>
    </lineage>
</organism>
<protein>
    <submittedName>
        <fullName evidence="1">Uncharacterized protein</fullName>
    </submittedName>
</protein>
<reference evidence="2" key="1">
    <citation type="submission" date="2017-10" db="EMBL/GenBank/DDBJ databases">
        <title>Rapid genome shrinkage in a self-fertile nematode reveals novel sperm competition proteins.</title>
        <authorList>
            <person name="Yin D."/>
            <person name="Schwarz E.M."/>
            <person name="Thomas C.G."/>
            <person name="Felde R.L."/>
            <person name="Korf I.F."/>
            <person name="Cutter A.D."/>
            <person name="Schartner C.M."/>
            <person name="Ralston E.J."/>
            <person name="Meyer B.J."/>
            <person name="Haag E.S."/>
        </authorList>
    </citation>
    <scope>NUCLEOTIDE SEQUENCE [LARGE SCALE GENOMIC DNA]</scope>
    <source>
        <strain evidence="2">JU1422</strain>
    </source>
</reference>
<dbReference type="AlphaFoldDB" id="A0A2G5SEE5"/>
<name>A0A2G5SEE5_9PELO</name>
<proteinExistence type="predicted"/>
<gene>
    <name evidence="1" type="ORF">B9Z55_027914</name>
</gene>
<accession>A0A2G5SEE5</accession>